<organism evidence="1 2">
    <name type="scientific">Pisolithus microcarpus 441</name>
    <dbReference type="NCBI Taxonomy" id="765257"/>
    <lineage>
        <taxon>Eukaryota</taxon>
        <taxon>Fungi</taxon>
        <taxon>Dikarya</taxon>
        <taxon>Basidiomycota</taxon>
        <taxon>Agaricomycotina</taxon>
        <taxon>Agaricomycetes</taxon>
        <taxon>Agaricomycetidae</taxon>
        <taxon>Boletales</taxon>
        <taxon>Sclerodermatineae</taxon>
        <taxon>Pisolithaceae</taxon>
        <taxon>Pisolithus</taxon>
    </lineage>
</organism>
<dbReference type="HOGENOM" id="CLU_1437717_0_0_1"/>
<dbReference type="AlphaFoldDB" id="A0A0C9YMZ7"/>
<evidence type="ECO:0000313" key="2">
    <source>
        <dbReference type="Proteomes" id="UP000054018"/>
    </source>
</evidence>
<feature type="non-terminal residue" evidence="1">
    <location>
        <position position="1"/>
    </location>
</feature>
<reference evidence="1 2" key="1">
    <citation type="submission" date="2014-04" db="EMBL/GenBank/DDBJ databases">
        <authorList>
            <consortium name="DOE Joint Genome Institute"/>
            <person name="Kuo A."/>
            <person name="Kohler A."/>
            <person name="Costa M.D."/>
            <person name="Nagy L.G."/>
            <person name="Floudas D."/>
            <person name="Copeland A."/>
            <person name="Barry K.W."/>
            <person name="Cichocki N."/>
            <person name="Veneault-Fourrey C."/>
            <person name="LaButti K."/>
            <person name="Lindquist E.A."/>
            <person name="Lipzen A."/>
            <person name="Lundell T."/>
            <person name="Morin E."/>
            <person name="Murat C."/>
            <person name="Sun H."/>
            <person name="Tunlid A."/>
            <person name="Henrissat B."/>
            <person name="Grigoriev I.V."/>
            <person name="Hibbett D.S."/>
            <person name="Martin F."/>
            <person name="Nordberg H.P."/>
            <person name="Cantor M.N."/>
            <person name="Hua S.X."/>
        </authorList>
    </citation>
    <scope>NUCLEOTIDE SEQUENCE [LARGE SCALE GENOMIC DNA]</scope>
    <source>
        <strain evidence="1 2">441</strain>
    </source>
</reference>
<dbReference type="EMBL" id="KN834180">
    <property type="protein sequence ID" value="KIK11637.1"/>
    <property type="molecule type" value="Genomic_DNA"/>
</dbReference>
<evidence type="ECO:0000313" key="1">
    <source>
        <dbReference type="EMBL" id="KIK11637.1"/>
    </source>
</evidence>
<gene>
    <name evidence="1" type="ORF">PISMIDRAFT_72800</name>
</gene>
<dbReference type="SUPFAM" id="SSF50978">
    <property type="entry name" value="WD40 repeat-like"/>
    <property type="match status" value="1"/>
</dbReference>
<dbReference type="InterPro" id="IPR036322">
    <property type="entry name" value="WD40_repeat_dom_sf"/>
</dbReference>
<proteinExistence type="predicted"/>
<dbReference type="InterPro" id="IPR015943">
    <property type="entry name" value="WD40/YVTN_repeat-like_dom_sf"/>
</dbReference>
<dbReference type="STRING" id="765257.A0A0C9YMZ7"/>
<reference evidence="2" key="2">
    <citation type="submission" date="2015-01" db="EMBL/GenBank/DDBJ databases">
        <title>Evolutionary Origins and Diversification of the Mycorrhizal Mutualists.</title>
        <authorList>
            <consortium name="DOE Joint Genome Institute"/>
            <consortium name="Mycorrhizal Genomics Consortium"/>
            <person name="Kohler A."/>
            <person name="Kuo A."/>
            <person name="Nagy L.G."/>
            <person name="Floudas D."/>
            <person name="Copeland A."/>
            <person name="Barry K.W."/>
            <person name="Cichocki N."/>
            <person name="Veneault-Fourrey C."/>
            <person name="LaButti K."/>
            <person name="Lindquist E.A."/>
            <person name="Lipzen A."/>
            <person name="Lundell T."/>
            <person name="Morin E."/>
            <person name="Murat C."/>
            <person name="Riley R."/>
            <person name="Ohm R."/>
            <person name="Sun H."/>
            <person name="Tunlid A."/>
            <person name="Henrissat B."/>
            <person name="Grigoriev I.V."/>
            <person name="Hibbett D.S."/>
            <person name="Martin F."/>
        </authorList>
    </citation>
    <scope>NUCLEOTIDE SEQUENCE [LARGE SCALE GENOMIC DNA]</scope>
    <source>
        <strain evidence="2">441</strain>
    </source>
</reference>
<accession>A0A0C9YMZ7</accession>
<feature type="non-terminal residue" evidence="1">
    <location>
        <position position="189"/>
    </location>
</feature>
<name>A0A0C9YMZ7_9AGAM</name>
<dbReference type="Gene3D" id="2.130.10.10">
    <property type="entry name" value="YVTN repeat-like/Quinoprotein amine dehydrogenase"/>
    <property type="match status" value="1"/>
</dbReference>
<protein>
    <submittedName>
        <fullName evidence="1">Uncharacterized protein</fullName>
    </submittedName>
</protein>
<sequence>ILLGVKAPVYCLDLDSSSGKLAIGVGPEIHIAKPIAHRRYATFDILAMPPELRSISEPDGADDEYLVRARSLHFLRGGSKLIASYLNHGIVCWDIKTHAKLWQIEPGHAHRHIGFSALSPDQRGLLVSNLSTGADLYRLGQSSLIQTYLQRPPAERNYPLAVSFLHKGNAVICGASYGDVFIRDTWTGE</sequence>
<keyword evidence="2" id="KW-1185">Reference proteome</keyword>
<dbReference type="OrthoDB" id="3238562at2759"/>
<dbReference type="Proteomes" id="UP000054018">
    <property type="component" value="Unassembled WGS sequence"/>
</dbReference>